<sequence length="419" mass="44340">MKKILYIYNHSSLILRIIIGIVIGTGLALLFPNATWLSMLGTLFVGALKAIAPVLVAILVAASLCQKSAKLDRRFGLVIFFYLFSTYLAAFAAVTASFLFPQTITLADAAAASGATPPGGLGDIIRDLLTKLVANPIEALSQGNYLGILFWAVIIGLALKRFASVRTQEMMQNFSDAITQVVRWIINLAPFGICGLVFSAVSQSGFDIFVTYGKLVLLLVGTMLTVALVINPLIVGVSLRCNPYPLVFRCLRESGLTAFFTRSSAANIPVNLGLCEKLGLDRDMYSVSIPLGATINMDGAAVTITIMTLATANTLGIEVSFPAAILLSFLSALAACGSSGVTGGSLLLIPMACSLFGISDAVSMQVVGVGFIIGVIQDSMETAINSSGDVLFTAAAEYVQWKKQGRALPDFMQGHKKKA</sequence>
<evidence type="ECO:0000256" key="4">
    <source>
        <dbReference type="ARBA" id="ARBA00022692"/>
    </source>
</evidence>
<dbReference type="PRINTS" id="PR00173">
    <property type="entry name" value="EDTRNSPORT"/>
</dbReference>
<dbReference type="Gene3D" id="1.10.3860.10">
    <property type="entry name" value="Sodium:dicarboxylate symporter"/>
    <property type="match status" value="1"/>
</dbReference>
<keyword evidence="4 9" id="KW-0812">Transmembrane</keyword>
<evidence type="ECO:0000313" key="10">
    <source>
        <dbReference type="EMBL" id="MBK6089869.1"/>
    </source>
</evidence>
<evidence type="ECO:0000256" key="7">
    <source>
        <dbReference type="ARBA" id="ARBA00022989"/>
    </source>
</evidence>
<dbReference type="SUPFAM" id="SSF118215">
    <property type="entry name" value="Proton glutamate symport protein"/>
    <property type="match status" value="1"/>
</dbReference>
<dbReference type="InterPro" id="IPR023025">
    <property type="entry name" value="Ser_Thr_transp_SstT"/>
</dbReference>
<feature type="transmembrane region" description="Helical" evidence="9">
    <location>
        <begin position="324"/>
        <end position="349"/>
    </location>
</feature>
<keyword evidence="8 9" id="KW-0472">Membrane</keyword>
<keyword evidence="3 9" id="KW-1003">Cell membrane</keyword>
<accession>A0A934WTW3</accession>
<comment type="subcellular location">
    <subcellularLocation>
        <location evidence="9">Cell membrane</location>
        <topology evidence="9">Multi-pass membrane protein</topology>
    </subcellularLocation>
    <subcellularLocation>
        <location evidence="1">Membrane</location>
        <topology evidence="1">Multi-pass membrane protein</topology>
    </subcellularLocation>
</comment>
<dbReference type="PANTHER" id="PTHR42865:SF8">
    <property type="entry name" value="SERINE_THREONINE TRANSPORTER SSTT"/>
    <property type="match status" value="1"/>
</dbReference>
<dbReference type="PANTHER" id="PTHR42865">
    <property type="entry name" value="PROTON/GLUTAMATE-ASPARTATE SYMPORTER"/>
    <property type="match status" value="1"/>
</dbReference>
<dbReference type="FunFam" id="1.10.3860.10:FF:000003">
    <property type="entry name" value="Serine/threonine transporter sstT"/>
    <property type="match status" value="1"/>
</dbReference>
<dbReference type="EMBL" id="JAEQMG010000163">
    <property type="protein sequence ID" value="MBK6089869.1"/>
    <property type="molecule type" value="Genomic_DNA"/>
</dbReference>
<comment type="function">
    <text evidence="9">Involved in the import of serine and threonine into the cell, with the concomitant import of sodium (symport system).</text>
</comment>
<dbReference type="GO" id="GO:0015171">
    <property type="term" value="F:amino acid transmembrane transporter activity"/>
    <property type="evidence" value="ECO:0007669"/>
    <property type="project" value="UniProtKB-UniRule"/>
</dbReference>
<feature type="transmembrane region" description="Helical" evidence="9">
    <location>
        <begin position="12"/>
        <end position="31"/>
    </location>
</feature>
<protein>
    <recommendedName>
        <fullName evidence="9">Serine/threonine transporter SstT</fullName>
    </recommendedName>
    <alternativeName>
        <fullName evidence="9">Na(+)/serine-threonine symporter</fullName>
    </alternativeName>
</protein>
<dbReference type="InterPro" id="IPR001991">
    <property type="entry name" value="Na-dicarboxylate_symporter"/>
</dbReference>
<dbReference type="Proteomes" id="UP000633365">
    <property type="component" value="Unassembled WGS sequence"/>
</dbReference>
<dbReference type="HAMAP" id="MF_01582">
    <property type="entry name" value="Ser_Thr_transp_SstT"/>
    <property type="match status" value="1"/>
</dbReference>
<evidence type="ECO:0000256" key="8">
    <source>
        <dbReference type="ARBA" id="ARBA00023136"/>
    </source>
</evidence>
<keyword evidence="5 9" id="KW-0769">Symport</keyword>
<comment type="catalytic activity">
    <reaction evidence="9">
        <text>L-threonine(in) + Na(+)(in) = L-threonine(out) + Na(+)(out)</text>
        <dbReference type="Rhea" id="RHEA:69999"/>
        <dbReference type="ChEBI" id="CHEBI:29101"/>
        <dbReference type="ChEBI" id="CHEBI:57926"/>
    </reaction>
</comment>
<comment type="caution">
    <text evidence="10">The sequence shown here is derived from an EMBL/GenBank/DDBJ whole genome shotgun (WGS) entry which is preliminary data.</text>
</comment>
<gene>
    <name evidence="9 10" type="primary">sstT</name>
    <name evidence="10" type="ORF">JKK62_14685</name>
</gene>
<evidence type="ECO:0000256" key="6">
    <source>
        <dbReference type="ARBA" id="ARBA00022970"/>
    </source>
</evidence>
<evidence type="ECO:0000256" key="3">
    <source>
        <dbReference type="ARBA" id="ARBA00022475"/>
    </source>
</evidence>
<dbReference type="GO" id="GO:0015293">
    <property type="term" value="F:symporter activity"/>
    <property type="evidence" value="ECO:0007669"/>
    <property type="project" value="UniProtKB-UniRule"/>
</dbReference>
<name>A0A934WTW3_9FIRM</name>
<feature type="transmembrane region" description="Helical" evidence="9">
    <location>
        <begin position="184"/>
        <end position="203"/>
    </location>
</feature>
<reference evidence="10" key="1">
    <citation type="submission" date="2021-01" db="EMBL/GenBank/DDBJ databases">
        <title>Genome public.</title>
        <authorList>
            <person name="Liu C."/>
            <person name="Sun Q."/>
        </authorList>
    </citation>
    <scope>NUCLEOTIDE SEQUENCE</scope>
    <source>
        <strain evidence="10">M6</strain>
    </source>
</reference>
<feature type="transmembrane region" description="Helical" evidence="9">
    <location>
        <begin position="43"/>
        <end position="65"/>
    </location>
</feature>
<keyword evidence="7 9" id="KW-1133">Transmembrane helix</keyword>
<feature type="transmembrane region" description="Helical" evidence="9">
    <location>
        <begin position="215"/>
        <end position="239"/>
    </location>
</feature>
<organism evidence="10 11">
    <name type="scientific">Ruminococcus difficilis</name>
    <dbReference type="NCBI Taxonomy" id="2763069"/>
    <lineage>
        <taxon>Bacteria</taxon>
        <taxon>Bacillati</taxon>
        <taxon>Bacillota</taxon>
        <taxon>Clostridia</taxon>
        <taxon>Eubacteriales</taxon>
        <taxon>Oscillospiraceae</taxon>
        <taxon>Ruminococcus</taxon>
    </lineage>
</organism>
<keyword evidence="11" id="KW-1185">Reference proteome</keyword>
<dbReference type="GO" id="GO:0005886">
    <property type="term" value="C:plasma membrane"/>
    <property type="evidence" value="ECO:0007669"/>
    <property type="project" value="UniProtKB-SubCell"/>
</dbReference>
<keyword evidence="2 9" id="KW-0813">Transport</keyword>
<dbReference type="AlphaFoldDB" id="A0A934WTW3"/>
<dbReference type="RefSeq" id="WP_201428677.1">
    <property type="nucleotide sequence ID" value="NZ_JAEQMG010000163.1"/>
</dbReference>
<dbReference type="InterPro" id="IPR036458">
    <property type="entry name" value="Na:dicarbo_symporter_sf"/>
</dbReference>
<proteinExistence type="inferred from homology"/>
<comment type="catalytic activity">
    <reaction evidence="9">
        <text>L-serine(in) + Na(+)(in) = L-serine(out) + Na(+)(out)</text>
        <dbReference type="Rhea" id="RHEA:29575"/>
        <dbReference type="ChEBI" id="CHEBI:29101"/>
        <dbReference type="ChEBI" id="CHEBI:33384"/>
    </reaction>
</comment>
<comment type="similarity">
    <text evidence="9">Belongs to the dicarboxylate/amino acid:cation symporter (DAACS) (TC 2.A.23) family.</text>
</comment>
<dbReference type="GO" id="GO:0032329">
    <property type="term" value="P:serine transport"/>
    <property type="evidence" value="ECO:0007669"/>
    <property type="project" value="InterPro"/>
</dbReference>
<evidence type="ECO:0000256" key="1">
    <source>
        <dbReference type="ARBA" id="ARBA00004141"/>
    </source>
</evidence>
<feature type="transmembrane region" description="Helical" evidence="9">
    <location>
        <begin position="355"/>
        <end position="376"/>
    </location>
</feature>
<dbReference type="NCBIfam" id="NF010151">
    <property type="entry name" value="PRK13628.1"/>
    <property type="match status" value="1"/>
</dbReference>
<evidence type="ECO:0000256" key="2">
    <source>
        <dbReference type="ARBA" id="ARBA00022448"/>
    </source>
</evidence>
<feature type="transmembrane region" description="Helical" evidence="9">
    <location>
        <begin position="77"/>
        <end position="100"/>
    </location>
</feature>
<feature type="transmembrane region" description="Helical" evidence="9">
    <location>
        <begin position="145"/>
        <end position="163"/>
    </location>
</feature>
<keyword evidence="6 9" id="KW-0029">Amino-acid transport</keyword>
<dbReference type="GO" id="GO:0015826">
    <property type="term" value="P:threonine transport"/>
    <property type="evidence" value="ECO:0007669"/>
    <property type="project" value="InterPro"/>
</dbReference>
<evidence type="ECO:0000256" key="9">
    <source>
        <dbReference type="HAMAP-Rule" id="MF_01582"/>
    </source>
</evidence>
<evidence type="ECO:0000256" key="5">
    <source>
        <dbReference type="ARBA" id="ARBA00022847"/>
    </source>
</evidence>
<evidence type="ECO:0000313" key="11">
    <source>
        <dbReference type="Proteomes" id="UP000633365"/>
    </source>
</evidence>
<dbReference type="Pfam" id="PF00375">
    <property type="entry name" value="SDF"/>
    <property type="match status" value="1"/>
</dbReference>